<evidence type="ECO:0000313" key="2">
    <source>
        <dbReference type="Proteomes" id="UP001479436"/>
    </source>
</evidence>
<accession>A0ABR2X1M0</accession>
<dbReference type="EMBL" id="JASJQH010000062">
    <property type="protein sequence ID" value="KAK9767674.1"/>
    <property type="molecule type" value="Genomic_DNA"/>
</dbReference>
<comment type="caution">
    <text evidence="1">The sequence shown here is derived from an EMBL/GenBank/DDBJ whole genome shotgun (WGS) entry which is preliminary data.</text>
</comment>
<proteinExistence type="predicted"/>
<reference evidence="1 2" key="1">
    <citation type="submission" date="2023-04" db="EMBL/GenBank/DDBJ databases">
        <title>Genome of Basidiobolus ranarum AG-B5.</title>
        <authorList>
            <person name="Stajich J.E."/>
            <person name="Carter-House D."/>
            <person name="Gryganskyi A."/>
        </authorList>
    </citation>
    <scope>NUCLEOTIDE SEQUENCE [LARGE SCALE GENOMIC DNA]</scope>
    <source>
        <strain evidence="1 2">AG-B5</strain>
    </source>
</reference>
<protein>
    <submittedName>
        <fullName evidence="1">Uncharacterized protein</fullName>
    </submittedName>
</protein>
<evidence type="ECO:0000313" key="1">
    <source>
        <dbReference type="EMBL" id="KAK9767674.1"/>
    </source>
</evidence>
<keyword evidence="2" id="KW-1185">Reference proteome</keyword>
<organism evidence="1 2">
    <name type="scientific">Basidiobolus ranarum</name>
    <dbReference type="NCBI Taxonomy" id="34480"/>
    <lineage>
        <taxon>Eukaryota</taxon>
        <taxon>Fungi</taxon>
        <taxon>Fungi incertae sedis</taxon>
        <taxon>Zoopagomycota</taxon>
        <taxon>Entomophthoromycotina</taxon>
        <taxon>Basidiobolomycetes</taxon>
        <taxon>Basidiobolales</taxon>
        <taxon>Basidiobolaceae</taxon>
        <taxon>Basidiobolus</taxon>
    </lineage>
</organism>
<sequence length="81" mass="9526">MAYKNLKRFVAEWHQYLYDLQAQTNTESTEDKRLGKKLDSSALDKMNDAMIERLWDLRTEIKSPIATTEIQQDDLSKHHDG</sequence>
<gene>
    <name evidence="1" type="ORF">K7432_002358</name>
</gene>
<name>A0ABR2X1M0_9FUNG</name>
<dbReference type="Proteomes" id="UP001479436">
    <property type="component" value="Unassembled WGS sequence"/>
</dbReference>